<keyword evidence="2" id="KW-1185">Reference proteome</keyword>
<proteinExistence type="predicted"/>
<organism evidence="1 2">
    <name type="scientific">Phoxinus phoxinus</name>
    <name type="common">Eurasian minnow</name>
    <dbReference type="NCBI Taxonomy" id="58324"/>
    <lineage>
        <taxon>Eukaryota</taxon>
        <taxon>Metazoa</taxon>
        <taxon>Chordata</taxon>
        <taxon>Craniata</taxon>
        <taxon>Vertebrata</taxon>
        <taxon>Euteleostomi</taxon>
        <taxon>Actinopterygii</taxon>
        <taxon>Neopterygii</taxon>
        <taxon>Teleostei</taxon>
        <taxon>Ostariophysi</taxon>
        <taxon>Cypriniformes</taxon>
        <taxon>Leuciscidae</taxon>
        <taxon>Phoxininae</taxon>
        <taxon>Phoxinus</taxon>
    </lineage>
</organism>
<comment type="caution">
    <text evidence="1">The sequence shown here is derived from an EMBL/GenBank/DDBJ whole genome shotgun (WGS) entry which is preliminary data.</text>
</comment>
<accession>A0AAN9D7C1</accession>
<evidence type="ECO:0000313" key="1">
    <source>
        <dbReference type="EMBL" id="KAK7162487.1"/>
    </source>
</evidence>
<gene>
    <name evidence="1" type="ORF">R3I93_006716</name>
</gene>
<dbReference type="Proteomes" id="UP001364617">
    <property type="component" value="Unassembled WGS sequence"/>
</dbReference>
<name>A0AAN9D7C1_9TELE</name>
<dbReference type="AlphaFoldDB" id="A0AAN9D7C1"/>
<dbReference type="EMBL" id="JAYKXH010000007">
    <property type="protein sequence ID" value="KAK7162487.1"/>
    <property type="molecule type" value="Genomic_DNA"/>
</dbReference>
<evidence type="ECO:0000313" key="2">
    <source>
        <dbReference type="Proteomes" id="UP001364617"/>
    </source>
</evidence>
<protein>
    <submittedName>
        <fullName evidence="1">Uncharacterized protein</fullName>
    </submittedName>
</protein>
<reference evidence="1 2" key="1">
    <citation type="submission" date="2024-02" db="EMBL/GenBank/DDBJ databases">
        <title>Chromosome-level genome assembly of the Eurasian Minnow (Phoxinus phoxinus).</title>
        <authorList>
            <person name="Oriowo T.O."/>
            <person name="Martin S."/>
            <person name="Stange M."/>
            <person name="Chrysostomakis Y."/>
            <person name="Brown T."/>
            <person name="Winkler S."/>
            <person name="Kukowka S."/>
            <person name="Myers E.W."/>
            <person name="Bohne A."/>
        </authorList>
    </citation>
    <scope>NUCLEOTIDE SEQUENCE [LARGE SCALE GENOMIC DNA]</scope>
    <source>
        <strain evidence="1">ZFMK-TIS-60720</strain>
        <tissue evidence="1">Whole Organism</tissue>
    </source>
</reference>
<sequence length="68" mass="7636">MRVLKDSIFHRLKAYNITQLVDFICIRQSGGILHQATPRCCKRKDCEAEVQVQQTGANQAVQSSSSEV</sequence>